<keyword evidence="6" id="KW-0592">Phosphate transport</keyword>
<organism evidence="12 13">
    <name type="scientific">Agromyces lapidis</name>
    <dbReference type="NCBI Taxonomy" id="279574"/>
    <lineage>
        <taxon>Bacteria</taxon>
        <taxon>Bacillati</taxon>
        <taxon>Actinomycetota</taxon>
        <taxon>Actinomycetes</taxon>
        <taxon>Micrococcales</taxon>
        <taxon>Microbacteriaceae</taxon>
        <taxon>Agromyces</taxon>
    </lineage>
</organism>
<dbReference type="InterPro" id="IPR000515">
    <property type="entry name" value="MetI-like"/>
</dbReference>
<dbReference type="PROSITE" id="PS50928">
    <property type="entry name" value="ABC_TM1"/>
    <property type="match status" value="1"/>
</dbReference>
<evidence type="ECO:0000256" key="8">
    <source>
        <dbReference type="ARBA" id="ARBA00022989"/>
    </source>
</evidence>
<evidence type="ECO:0000256" key="1">
    <source>
        <dbReference type="ARBA" id="ARBA00003510"/>
    </source>
</evidence>
<comment type="function">
    <text evidence="1">Part of the binding-protein-dependent transport system for phosphate; probably responsible for the translocation of the substrate across the membrane.</text>
</comment>
<keyword evidence="13" id="KW-1185">Reference proteome</keyword>
<evidence type="ECO:0000256" key="10">
    <source>
        <dbReference type="RuleBase" id="RU363043"/>
    </source>
</evidence>
<dbReference type="InterPro" id="IPR035906">
    <property type="entry name" value="MetI-like_sf"/>
</dbReference>
<keyword evidence="4" id="KW-0813">Transport</keyword>
<feature type="transmembrane region" description="Helical" evidence="10">
    <location>
        <begin position="139"/>
        <end position="169"/>
    </location>
</feature>
<evidence type="ECO:0000256" key="6">
    <source>
        <dbReference type="ARBA" id="ARBA00022592"/>
    </source>
</evidence>
<proteinExistence type="inferred from homology"/>
<feature type="transmembrane region" description="Helical" evidence="10">
    <location>
        <begin position="334"/>
        <end position="356"/>
    </location>
</feature>
<keyword evidence="5 10" id="KW-1003">Cell membrane</keyword>
<feature type="transmembrane region" description="Helical" evidence="10">
    <location>
        <begin position="58"/>
        <end position="77"/>
    </location>
</feature>
<dbReference type="PANTHER" id="PTHR42922:SF1">
    <property type="entry name" value="PHOSPHATE TRANSPORT SYSTEM PERMEASE PROTEIN PSTA"/>
    <property type="match status" value="1"/>
</dbReference>
<feature type="transmembrane region" description="Helical" evidence="10">
    <location>
        <begin position="214"/>
        <end position="231"/>
    </location>
</feature>
<feature type="transmembrane region" description="Helical" evidence="10">
    <location>
        <begin position="89"/>
        <end position="119"/>
    </location>
</feature>
<dbReference type="PANTHER" id="PTHR42922">
    <property type="entry name" value="PHOSPHATE TRANSPORT SYSTEM PERMEASE PROTEIN PSTA"/>
    <property type="match status" value="1"/>
</dbReference>
<dbReference type="SUPFAM" id="SSF161098">
    <property type="entry name" value="MetI-like"/>
    <property type="match status" value="1"/>
</dbReference>
<keyword evidence="8 10" id="KW-1133">Transmembrane helix</keyword>
<feature type="transmembrane region" description="Helical" evidence="10">
    <location>
        <begin position="287"/>
        <end position="305"/>
    </location>
</feature>
<dbReference type="InterPro" id="IPR051408">
    <property type="entry name" value="Phosphate_transprt_permease"/>
</dbReference>
<evidence type="ECO:0000256" key="7">
    <source>
        <dbReference type="ARBA" id="ARBA00022692"/>
    </source>
</evidence>
<dbReference type="InterPro" id="IPR005672">
    <property type="entry name" value="Phosphate_PstA"/>
</dbReference>
<dbReference type="EMBL" id="JBHMBL010000001">
    <property type="protein sequence ID" value="MFB9641788.1"/>
    <property type="molecule type" value="Genomic_DNA"/>
</dbReference>
<feature type="domain" description="ABC transmembrane type-1" evidence="11">
    <location>
        <begin position="144"/>
        <end position="352"/>
    </location>
</feature>
<dbReference type="Proteomes" id="UP001589667">
    <property type="component" value="Unassembled WGS sequence"/>
</dbReference>
<evidence type="ECO:0000256" key="3">
    <source>
        <dbReference type="ARBA" id="ARBA00007069"/>
    </source>
</evidence>
<evidence type="ECO:0000256" key="9">
    <source>
        <dbReference type="ARBA" id="ARBA00023136"/>
    </source>
</evidence>
<dbReference type="CDD" id="cd06261">
    <property type="entry name" value="TM_PBP2"/>
    <property type="match status" value="1"/>
</dbReference>
<dbReference type="Pfam" id="PF00528">
    <property type="entry name" value="BPD_transp_1"/>
    <property type="match status" value="1"/>
</dbReference>
<feature type="transmembrane region" description="Helical" evidence="10">
    <location>
        <begin position="31"/>
        <end position="52"/>
    </location>
</feature>
<reference evidence="12 13" key="1">
    <citation type="submission" date="2024-09" db="EMBL/GenBank/DDBJ databases">
        <authorList>
            <person name="Sun Q."/>
            <person name="Mori K."/>
        </authorList>
    </citation>
    <scope>NUCLEOTIDE SEQUENCE [LARGE SCALE GENOMIC DNA]</scope>
    <source>
        <strain evidence="12 13">JCM 14321</strain>
    </source>
</reference>
<comment type="caution">
    <text evidence="12">The sequence shown here is derived from an EMBL/GenBank/DDBJ whole genome shotgun (WGS) entry which is preliminary data.</text>
</comment>
<gene>
    <name evidence="12" type="primary">pstA</name>
    <name evidence="12" type="ORF">ACFFQV_05720</name>
</gene>
<evidence type="ECO:0000256" key="2">
    <source>
        <dbReference type="ARBA" id="ARBA00004651"/>
    </source>
</evidence>
<evidence type="ECO:0000256" key="4">
    <source>
        <dbReference type="ARBA" id="ARBA00022448"/>
    </source>
</evidence>
<dbReference type="NCBIfam" id="TIGR00974">
    <property type="entry name" value="3a0107s02c"/>
    <property type="match status" value="1"/>
</dbReference>
<evidence type="ECO:0000313" key="12">
    <source>
        <dbReference type="EMBL" id="MFB9641788.1"/>
    </source>
</evidence>
<sequence>MTLQTMNPAPETGTPIANSLTAGRLPTSAPWVILGTAIAVSASVFGVVAVGAGSGFDWGGALVVGAILYIPAIWLFSRLVEGARRATDRLVTALVTGAFLLAMIPLVSLSITVVTFGLARFDADFFSMSMRNVTGEGGGALHAIIGTLLMTGAAAIISIPIGLMTSIYLVEYGRGKLARGVTFLVDVMTGIPSIVAGLFAYSLFAIFWGPGTRTGIAGAVALALLMIPVVVRSSEEMLRLVPNELREAAYALGVPKWLTIVKVVLPTSIAGITTGIMLSIARVIGETAPLLIAAGFTASMNYNLFDGRMQSLPVFVYTQYANQGNPAEAFLDRAWAAALTLILIVMALNLIARLVARLFAPKLGR</sequence>
<comment type="similarity">
    <text evidence="3 10">Belongs to the binding-protein-dependent transport system permease family. CysTW subfamily.</text>
</comment>
<comment type="subcellular location">
    <subcellularLocation>
        <location evidence="2 10">Cell membrane</location>
        <topology evidence="2 10">Multi-pass membrane protein</topology>
    </subcellularLocation>
</comment>
<feature type="transmembrane region" description="Helical" evidence="10">
    <location>
        <begin position="181"/>
        <end position="208"/>
    </location>
</feature>
<name>A0ABV5SN73_9MICO</name>
<evidence type="ECO:0000259" key="11">
    <source>
        <dbReference type="PROSITE" id="PS50928"/>
    </source>
</evidence>
<evidence type="ECO:0000313" key="13">
    <source>
        <dbReference type="Proteomes" id="UP001589667"/>
    </source>
</evidence>
<keyword evidence="7 10" id="KW-0812">Transmembrane</keyword>
<dbReference type="Gene3D" id="1.10.3720.10">
    <property type="entry name" value="MetI-like"/>
    <property type="match status" value="1"/>
</dbReference>
<evidence type="ECO:0000256" key="5">
    <source>
        <dbReference type="ARBA" id="ARBA00022475"/>
    </source>
</evidence>
<protein>
    <recommendedName>
        <fullName evidence="10">Phosphate transport system permease protein PstA</fullName>
    </recommendedName>
</protein>
<accession>A0ABV5SN73</accession>
<dbReference type="RefSeq" id="WP_157423338.1">
    <property type="nucleotide sequence ID" value="NZ_BAAANI010000006.1"/>
</dbReference>
<keyword evidence="9 10" id="KW-0472">Membrane</keyword>